<organism evidence="2 3">
    <name type="scientific">Blyttiomyces helicus</name>
    <dbReference type="NCBI Taxonomy" id="388810"/>
    <lineage>
        <taxon>Eukaryota</taxon>
        <taxon>Fungi</taxon>
        <taxon>Fungi incertae sedis</taxon>
        <taxon>Chytridiomycota</taxon>
        <taxon>Chytridiomycota incertae sedis</taxon>
        <taxon>Chytridiomycetes</taxon>
        <taxon>Chytridiomycetes incertae sedis</taxon>
        <taxon>Blyttiomyces</taxon>
    </lineage>
</organism>
<gene>
    <name evidence="2" type="ORF">BDK51DRAFT_37088</name>
</gene>
<feature type="region of interest" description="Disordered" evidence="1">
    <location>
        <begin position="125"/>
        <end position="148"/>
    </location>
</feature>
<evidence type="ECO:0000313" key="2">
    <source>
        <dbReference type="EMBL" id="RKO83794.1"/>
    </source>
</evidence>
<keyword evidence="3" id="KW-1185">Reference proteome</keyword>
<evidence type="ECO:0000256" key="1">
    <source>
        <dbReference type="SAM" id="MobiDB-lite"/>
    </source>
</evidence>
<dbReference type="AlphaFoldDB" id="A0A4P9VVU3"/>
<reference evidence="3" key="1">
    <citation type="journal article" date="2018" name="Nat. Microbiol.">
        <title>Leveraging single-cell genomics to expand the fungal tree of life.</title>
        <authorList>
            <person name="Ahrendt S.R."/>
            <person name="Quandt C.A."/>
            <person name="Ciobanu D."/>
            <person name="Clum A."/>
            <person name="Salamov A."/>
            <person name="Andreopoulos B."/>
            <person name="Cheng J.F."/>
            <person name="Woyke T."/>
            <person name="Pelin A."/>
            <person name="Henrissat B."/>
            <person name="Reynolds N.K."/>
            <person name="Benny G.L."/>
            <person name="Smith M.E."/>
            <person name="James T.Y."/>
            <person name="Grigoriev I.V."/>
        </authorList>
    </citation>
    <scope>NUCLEOTIDE SEQUENCE [LARGE SCALE GENOMIC DNA]</scope>
</reference>
<evidence type="ECO:0000313" key="3">
    <source>
        <dbReference type="Proteomes" id="UP000269721"/>
    </source>
</evidence>
<dbReference type="EMBL" id="ML000829">
    <property type="protein sequence ID" value="RKO83794.1"/>
    <property type="molecule type" value="Genomic_DNA"/>
</dbReference>
<dbReference type="Proteomes" id="UP000269721">
    <property type="component" value="Unassembled WGS sequence"/>
</dbReference>
<name>A0A4P9VVU3_9FUNG</name>
<proteinExistence type="predicted"/>
<accession>A0A4P9VVU3</accession>
<sequence length="281" mass="30782">MKKSLVATSIVGARSLTFVWDSTILKWNMNDLRRMFFSLFLVFGPLGCPAPSQAATQTPSATASIWISVGLPPGNETATRHRERSGEIISERGIDILGFCLLPLGSFLSSHSPFLVRTRAPNRSLSRPRLPAAPVSTSTNVGHLGTTGTRRLGEAEAGMQSRKDGRWLSLVVRVRLSFTLALTCVPPVSSALPCHEKVTVTRTGKWGRRKVRGKWSVVSHLGADGEEALDPYGASANHFGLSLKMPQRLPYPPLREHEIFTKQTIPIPTLSSLRSRVSFPF</sequence>
<protein>
    <submittedName>
        <fullName evidence="2">Uncharacterized protein</fullName>
    </submittedName>
</protein>